<dbReference type="EMBL" id="JBFALK010000010">
    <property type="protein sequence ID" value="MEV0970791.1"/>
    <property type="molecule type" value="Genomic_DNA"/>
</dbReference>
<keyword evidence="2" id="KW-1185">Reference proteome</keyword>
<dbReference type="RefSeq" id="WP_358134472.1">
    <property type="nucleotide sequence ID" value="NZ_JBFALK010000010.1"/>
</dbReference>
<comment type="caution">
    <text evidence="1">The sequence shown here is derived from an EMBL/GenBank/DDBJ whole genome shotgun (WGS) entry which is preliminary data.</text>
</comment>
<evidence type="ECO:0000313" key="1">
    <source>
        <dbReference type="EMBL" id="MEV0970791.1"/>
    </source>
</evidence>
<dbReference type="Proteomes" id="UP001551675">
    <property type="component" value="Unassembled WGS sequence"/>
</dbReference>
<reference evidence="1 2" key="1">
    <citation type="submission" date="2024-06" db="EMBL/GenBank/DDBJ databases">
        <title>The Natural Products Discovery Center: Release of the First 8490 Sequenced Strains for Exploring Actinobacteria Biosynthetic Diversity.</title>
        <authorList>
            <person name="Kalkreuter E."/>
            <person name="Kautsar S.A."/>
            <person name="Yang D."/>
            <person name="Bader C.D."/>
            <person name="Teijaro C.N."/>
            <person name="Fluegel L."/>
            <person name="Davis C.M."/>
            <person name="Simpson J.R."/>
            <person name="Lauterbach L."/>
            <person name="Steele A.D."/>
            <person name="Gui C."/>
            <person name="Meng S."/>
            <person name="Li G."/>
            <person name="Viehrig K."/>
            <person name="Ye F."/>
            <person name="Su P."/>
            <person name="Kiefer A.F."/>
            <person name="Nichols A."/>
            <person name="Cepeda A.J."/>
            <person name="Yan W."/>
            <person name="Fan B."/>
            <person name="Jiang Y."/>
            <person name="Adhikari A."/>
            <person name="Zheng C.-J."/>
            <person name="Schuster L."/>
            <person name="Cowan T.M."/>
            <person name="Smanski M.J."/>
            <person name="Chevrette M.G."/>
            <person name="De Carvalho L.P.S."/>
            <person name="Shen B."/>
        </authorList>
    </citation>
    <scope>NUCLEOTIDE SEQUENCE [LARGE SCALE GENOMIC DNA]</scope>
    <source>
        <strain evidence="1 2">NPDC050100</strain>
    </source>
</reference>
<sequence>MDVVDVIPVRYGHVSATGPMLVTVIFVRPVARGLTLIDVITVHPVQAPVVYVVDVISMRYGDMPATGSVDVVVIGMLTVFGRCGHWSPPR</sequence>
<evidence type="ECO:0000313" key="2">
    <source>
        <dbReference type="Proteomes" id="UP001551675"/>
    </source>
</evidence>
<protein>
    <submittedName>
        <fullName evidence="1">Uncharacterized protein</fullName>
    </submittedName>
</protein>
<organism evidence="1 2">
    <name type="scientific">Microtetraspora glauca</name>
    <dbReference type="NCBI Taxonomy" id="1996"/>
    <lineage>
        <taxon>Bacteria</taxon>
        <taxon>Bacillati</taxon>
        <taxon>Actinomycetota</taxon>
        <taxon>Actinomycetes</taxon>
        <taxon>Streptosporangiales</taxon>
        <taxon>Streptosporangiaceae</taxon>
        <taxon>Microtetraspora</taxon>
    </lineage>
</organism>
<accession>A0ABV3GGM4</accession>
<proteinExistence type="predicted"/>
<gene>
    <name evidence="1" type="ORF">AB0I59_19325</name>
</gene>
<name>A0ABV3GGM4_MICGL</name>